<protein>
    <submittedName>
        <fullName evidence="3">Esterase</fullName>
    </submittedName>
</protein>
<dbReference type="PANTHER" id="PTHR48081:SF6">
    <property type="entry name" value="PEPTIDASE S9 PROLYL OLIGOPEPTIDASE CATALYTIC DOMAIN-CONTAINING PROTEIN"/>
    <property type="match status" value="1"/>
</dbReference>
<dbReference type="STRING" id="152268.A6K24_13035"/>
<dbReference type="EMBL" id="LWSG01000045">
    <property type="protein sequence ID" value="OAS82562.1"/>
    <property type="molecule type" value="Genomic_DNA"/>
</dbReference>
<organism evidence="3 4">
    <name type="scientific">Metabacillus litoralis</name>
    <dbReference type="NCBI Taxonomy" id="152268"/>
    <lineage>
        <taxon>Bacteria</taxon>
        <taxon>Bacillati</taxon>
        <taxon>Bacillota</taxon>
        <taxon>Bacilli</taxon>
        <taxon>Bacillales</taxon>
        <taxon>Bacillaceae</taxon>
        <taxon>Metabacillus</taxon>
    </lineage>
</organism>
<dbReference type="InterPro" id="IPR029058">
    <property type="entry name" value="AB_hydrolase_fold"/>
</dbReference>
<dbReference type="Proteomes" id="UP000078534">
    <property type="component" value="Unassembled WGS sequence"/>
</dbReference>
<gene>
    <name evidence="3" type="ORF">A6K24_13035</name>
</gene>
<dbReference type="AlphaFoldDB" id="A0A179SQI6"/>
<keyword evidence="1" id="KW-0378">Hydrolase</keyword>
<proteinExistence type="predicted"/>
<dbReference type="InterPro" id="IPR050300">
    <property type="entry name" value="GDXG_lipolytic_enzyme"/>
</dbReference>
<dbReference type="PANTHER" id="PTHR48081">
    <property type="entry name" value="AB HYDROLASE SUPERFAMILY PROTEIN C4A8.06C"/>
    <property type="match status" value="1"/>
</dbReference>
<dbReference type="GO" id="GO:0016787">
    <property type="term" value="F:hydrolase activity"/>
    <property type="evidence" value="ECO:0007669"/>
    <property type="project" value="UniProtKB-KW"/>
</dbReference>
<dbReference type="InterPro" id="IPR049492">
    <property type="entry name" value="BD-FAE-like_dom"/>
</dbReference>
<name>A0A179SQI6_9BACI</name>
<reference evidence="4" key="1">
    <citation type="submission" date="2016-04" db="EMBL/GenBank/DDBJ databases">
        <authorList>
            <person name="Lyu Z."/>
            <person name="Lyu W."/>
        </authorList>
    </citation>
    <scope>NUCLEOTIDE SEQUENCE [LARGE SCALE GENOMIC DNA]</scope>
    <source>
        <strain evidence="4">C44</strain>
    </source>
</reference>
<accession>A0A179SQI6</accession>
<evidence type="ECO:0000313" key="3">
    <source>
        <dbReference type="EMBL" id="OAS82562.1"/>
    </source>
</evidence>
<dbReference type="OrthoDB" id="9794725at2"/>
<evidence type="ECO:0000313" key="4">
    <source>
        <dbReference type="Proteomes" id="UP000078534"/>
    </source>
</evidence>
<dbReference type="Pfam" id="PF20434">
    <property type="entry name" value="BD-FAE"/>
    <property type="match status" value="1"/>
</dbReference>
<sequence length="262" mass="29290">MTYLLWPEGAPFLKAEEQEYSPTITPYLVNRENKHGAIIICPGGGYQHRANHEGEPVAKWLNDLGISAFVLNYRVSPFRHPVPLLDAKRAIRYVRHYAEEWNLDKQKIGILGFSAGGHLAATVSTNNSEENTETSDTIDQESCRPDLAILCYPVISFTQHFHEGSMTNLLGENSTEQLRAFLSNEQNVSTSTPPTFLWHTADDAAVPVENSLLYAQALSKSKIPYELHIFPNGRHGLGLAEDDLIVGKWTDLCQSWLSKQGL</sequence>
<dbReference type="SUPFAM" id="SSF53474">
    <property type="entry name" value="alpha/beta-Hydrolases"/>
    <property type="match status" value="1"/>
</dbReference>
<dbReference type="RefSeq" id="WP_066340133.1">
    <property type="nucleotide sequence ID" value="NZ_LWSG01000045.1"/>
</dbReference>
<feature type="domain" description="BD-FAE-like" evidence="2">
    <location>
        <begin position="31"/>
        <end position="218"/>
    </location>
</feature>
<evidence type="ECO:0000256" key="1">
    <source>
        <dbReference type="ARBA" id="ARBA00022801"/>
    </source>
</evidence>
<evidence type="ECO:0000259" key="2">
    <source>
        <dbReference type="Pfam" id="PF20434"/>
    </source>
</evidence>
<dbReference type="Gene3D" id="3.40.50.1820">
    <property type="entry name" value="alpha/beta hydrolase"/>
    <property type="match status" value="1"/>
</dbReference>
<comment type="caution">
    <text evidence="3">The sequence shown here is derived from an EMBL/GenBank/DDBJ whole genome shotgun (WGS) entry which is preliminary data.</text>
</comment>
<keyword evidence="4" id="KW-1185">Reference proteome</keyword>